<feature type="chain" id="PRO_5012794354" evidence="1">
    <location>
        <begin position="23"/>
        <end position="459"/>
    </location>
</feature>
<accession>A0A1N6EYD8</accession>
<dbReference type="AlphaFoldDB" id="A0A1N6EYD8"/>
<sequence>MRTLAIAGMTSLLALAPSHAYAAVESPSVPTAATEGLPGLELMADMLAPAAEGAKRGMNKMGGHRMGAMRGHHMRKMGHRGFRSGHHVRMGKIGHRRGYKRPFRGFRLPRTFIRPSYFIGNFGYYGLRQPSYGYGWSRYYDDAVLTDRHGVVHDSVRDLDWDRYNQGYNDGYRDGRATYDDSVLLNDDRVIATPTAAIGSTTYQGDWDGAYREDGSYSGEWSGTYRDAEGRVYEGNYAGTFIGEGEATQVGADYADSAPHWGAPASGSAGDSHDYRGYSQRDEELAYLQRCRKSSGIGGAVVGGALGALAGNRIAGRGNRLGGSLIGGGLGAVAGAAIEQSSDRCRKLLRKYGEEEHHVRRDHHRKQARKHHVYPSGWQGGYYYPAYYYQHAQPMVTTIIIESQPVTTTTTTTTYVDEEVIYTKPRPVAKKRWRKAAPKKTWKPKPVLKGCQQERCLYD</sequence>
<evidence type="ECO:0000256" key="1">
    <source>
        <dbReference type="SAM" id="SignalP"/>
    </source>
</evidence>
<keyword evidence="1" id="KW-0732">Signal</keyword>
<name>A0A1N6EYD8_9SPHN</name>
<dbReference type="OrthoDB" id="9808839at2"/>
<feature type="signal peptide" evidence="1">
    <location>
        <begin position="1"/>
        <end position="22"/>
    </location>
</feature>
<dbReference type="EMBL" id="FSQW01000002">
    <property type="protein sequence ID" value="SIN87981.1"/>
    <property type="molecule type" value="Genomic_DNA"/>
</dbReference>
<proteinExistence type="predicted"/>
<protein>
    <submittedName>
        <fullName evidence="2">Regulator RcnB of Ni and Co efflux</fullName>
    </submittedName>
</protein>
<reference evidence="3" key="1">
    <citation type="submission" date="2016-11" db="EMBL/GenBank/DDBJ databases">
        <authorList>
            <person name="Varghese N."/>
            <person name="Submissions S."/>
        </authorList>
    </citation>
    <scope>NUCLEOTIDE SEQUENCE [LARGE SCALE GENOMIC DNA]</scope>
    <source>
        <strain evidence="3">DSM 22363</strain>
    </source>
</reference>
<dbReference type="RefSeq" id="WP_084192668.1">
    <property type="nucleotide sequence ID" value="NZ_FSQW01000002.1"/>
</dbReference>
<evidence type="ECO:0000313" key="2">
    <source>
        <dbReference type="EMBL" id="SIN87981.1"/>
    </source>
</evidence>
<evidence type="ECO:0000313" key="3">
    <source>
        <dbReference type="Proteomes" id="UP000185192"/>
    </source>
</evidence>
<organism evidence="2 3">
    <name type="scientific">Parasphingorhabdus marina DSM 22363</name>
    <dbReference type="NCBI Taxonomy" id="1123272"/>
    <lineage>
        <taxon>Bacteria</taxon>
        <taxon>Pseudomonadati</taxon>
        <taxon>Pseudomonadota</taxon>
        <taxon>Alphaproteobacteria</taxon>
        <taxon>Sphingomonadales</taxon>
        <taxon>Sphingomonadaceae</taxon>
        <taxon>Parasphingorhabdus</taxon>
    </lineage>
</organism>
<dbReference type="Pfam" id="PF11776">
    <property type="entry name" value="RcnB"/>
    <property type="match status" value="1"/>
</dbReference>
<dbReference type="STRING" id="1123272.SAMN02745824_2144"/>
<dbReference type="Proteomes" id="UP000185192">
    <property type="component" value="Unassembled WGS sequence"/>
</dbReference>
<dbReference type="Gene3D" id="3.10.450.160">
    <property type="entry name" value="inner membrane protein cigr"/>
    <property type="match status" value="1"/>
</dbReference>
<keyword evidence="3" id="KW-1185">Reference proteome</keyword>
<dbReference type="InterPro" id="IPR024572">
    <property type="entry name" value="RcnB"/>
</dbReference>
<gene>
    <name evidence="2" type="ORF">SAMN02745824_2144</name>
</gene>